<protein>
    <submittedName>
        <fullName evidence="5">Glycosyltransferase family 4 protein</fullName>
    </submittedName>
</protein>
<dbReference type="Proteomes" id="UP001611383">
    <property type="component" value="Chromosome"/>
</dbReference>
<dbReference type="SUPFAM" id="SSF53756">
    <property type="entry name" value="UDP-Glycosyltransferase/glycogen phosphorylase"/>
    <property type="match status" value="1"/>
</dbReference>
<evidence type="ECO:0000256" key="1">
    <source>
        <dbReference type="ARBA" id="ARBA00022676"/>
    </source>
</evidence>
<dbReference type="PANTHER" id="PTHR12526">
    <property type="entry name" value="GLYCOSYLTRANSFERASE"/>
    <property type="match status" value="1"/>
</dbReference>
<proteinExistence type="predicted"/>
<evidence type="ECO:0000313" key="5">
    <source>
        <dbReference type="EMBL" id="WNG48580.1"/>
    </source>
</evidence>
<evidence type="ECO:0000259" key="4">
    <source>
        <dbReference type="Pfam" id="PF13439"/>
    </source>
</evidence>
<feature type="domain" description="Glycosyltransferase subfamily 4-like N-terminal" evidence="4">
    <location>
        <begin position="64"/>
        <end position="217"/>
    </location>
</feature>
<feature type="domain" description="Glycosyl transferase family 1" evidence="3">
    <location>
        <begin position="224"/>
        <end position="378"/>
    </location>
</feature>
<dbReference type="InterPro" id="IPR028098">
    <property type="entry name" value="Glyco_trans_4-like_N"/>
</dbReference>
<evidence type="ECO:0000313" key="6">
    <source>
        <dbReference type="Proteomes" id="UP001611383"/>
    </source>
</evidence>
<dbReference type="EMBL" id="CP043494">
    <property type="protein sequence ID" value="WNG48580.1"/>
    <property type="molecule type" value="Genomic_DNA"/>
</dbReference>
<dbReference type="PANTHER" id="PTHR12526:SF510">
    <property type="entry name" value="D-INOSITOL 3-PHOSPHATE GLYCOSYLTRANSFERASE"/>
    <property type="match status" value="1"/>
</dbReference>
<dbReference type="Pfam" id="PF00534">
    <property type="entry name" value="Glycos_transf_1"/>
    <property type="match status" value="1"/>
</dbReference>
<dbReference type="InterPro" id="IPR001296">
    <property type="entry name" value="Glyco_trans_1"/>
</dbReference>
<name>A0ABY9WZL3_9BACT</name>
<keyword evidence="2" id="KW-0808">Transferase</keyword>
<keyword evidence="6" id="KW-1185">Reference proteome</keyword>
<reference evidence="5 6" key="1">
    <citation type="submission" date="2019-08" db="EMBL/GenBank/DDBJ databases">
        <title>Archangium and Cystobacter genomes.</title>
        <authorList>
            <person name="Chen I.-C.K."/>
            <person name="Wielgoss S."/>
        </authorList>
    </citation>
    <scope>NUCLEOTIDE SEQUENCE [LARGE SCALE GENOMIC DNA]</scope>
    <source>
        <strain evidence="5 6">Cbm 6</strain>
    </source>
</reference>
<organism evidence="5 6">
    <name type="scientific">Archangium minus</name>
    <dbReference type="NCBI Taxonomy" id="83450"/>
    <lineage>
        <taxon>Bacteria</taxon>
        <taxon>Pseudomonadati</taxon>
        <taxon>Myxococcota</taxon>
        <taxon>Myxococcia</taxon>
        <taxon>Myxococcales</taxon>
        <taxon>Cystobacterineae</taxon>
        <taxon>Archangiaceae</taxon>
        <taxon>Archangium</taxon>
    </lineage>
</organism>
<keyword evidence="1" id="KW-0328">Glycosyltransferase</keyword>
<dbReference type="CDD" id="cd03801">
    <property type="entry name" value="GT4_PimA-like"/>
    <property type="match status" value="1"/>
</dbReference>
<evidence type="ECO:0000256" key="2">
    <source>
        <dbReference type="ARBA" id="ARBA00022679"/>
    </source>
</evidence>
<dbReference type="Gene3D" id="3.40.50.2000">
    <property type="entry name" value="Glycogen Phosphorylase B"/>
    <property type="match status" value="2"/>
</dbReference>
<gene>
    <name evidence="5" type="ORF">F0U60_34050</name>
</gene>
<evidence type="ECO:0000259" key="3">
    <source>
        <dbReference type="Pfam" id="PF00534"/>
    </source>
</evidence>
<accession>A0ABY9WZL3</accession>
<dbReference type="Pfam" id="PF13439">
    <property type="entry name" value="Glyco_transf_4"/>
    <property type="match status" value="1"/>
</dbReference>
<sequence length="435" mass="47951">MHVVRHWMTVLTPRGRGALRGQPCATHHNGGARSQEAGGLMMRLRIALLMNLAPRKRGSLEDWIIAFCREAARRGHQTDVFLRQPMLESFAADLKASGARVENLADFEQAGLWAMTRRLAGYDIIHLNFIWPRGRSALAAYAAWPARVLFTAHSDFIEEDEGLLLRGFHWALNHALTLLRVHSLAGVSEHVRVKEGRRLGLPAHRSRTIFNGVDTQRFLPRTRPGGRVELITIANLVKSKGVHHLLRALGRLRSPRVRLRVVGDGPELQSLRELTVELGIQHQTEFLGLRNDVHELLGASDICIQPTLLEAFGLTIAEAMACGCAVVASRVGGVPEVIQHDKTGLLVEPGDEAGLAAALDRLVREPELRRRLGASARQHAREHFRLSHSVRQHVDWCEEAAGLVSHTPGHLTAVPELEVAAPEPGDSPQAGPLVP</sequence>